<dbReference type="EMBL" id="CAJNOH010003442">
    <property type="protein sequence ID" value="CAF1336534.1"/>
    <property type="molecule type" value="Genomic_DNA"/>
</dbReference>
<dbReference type="PANTHER" id="PTHR10281">
    <property type="entry name" value="MEMBRANE-ASSOCIATED PROGESTERONE RECEPTOR COMPONENT-RELATED"/>
    <property type="match status" value="1"/>
</dbReference>
<feature type="transmembrane region" description="Helical" evidence="3">
    <location>
        <begin position="35"/>
        <end position="53"/>
    </location>
</feature>
<dbReference type="EMBL" id="CAJNOO010001499">
    <property type="protein sequence ID" value="CAF1162289.1"/>
    <property type="molecule type" value="Genomic_DNA"/>
</dbReference>
<evidence type="ECO:0000313" key="5">
    <source>
        <dbReference type="EMBL" id="CAF1162289.1"/>
    </source>
</evidence>
<evidence type="ECO:0000256" key="3">
    <source>
        <dbReference type="SAM" id="Phobius"/>
    </source>
</evidence>
<dbReference type="GO" id="GO:0005783">
    <property type="term" value="C:endoplasmic reticulum"/>
    <property type="evidence" value="ECO:0007669"/>
    <property type="project" value="TreeGrafter"/>
</dbReference>
<evidence type="ECO:0000313" key="7">
    <source>
        <dbReference type="EMBL" id="CAF1277568.1"/>
    </source>
</evidence>
<keyword evidence="3" id="KW-1133">Transmembrane helix</keyword>
<keyword evidence="3" id="KW-0472">Membrane</keyword>
<dbReference type="EMBL" id="CAJOBD010001452">
    <property type="protein sequence ID" value="CAF3801081.1"/>
    <property type="molecule type" value="Genomic_DNA"/>
</dbReference>
<keyword evidence="14" id="KW-1185">Reference proteome</keyword>
<feature type="domain" description="Cytochrome b5 heme-binding" evidence="4">
    <location>
        <begin position="78"/>
        <end position="177"/>
    </location>
</feature>
<dbReference type="Proteomes" id="UP000663882">
    <property type="component" value="Unassembled WGS sequence"/>
</dbReference>
<dbReference type="InterPro" id="IPR036400">
    <property type="entry name" value="Cyt_B5-like_heme/steroid_sf"/>
</dbReference>
<dbReference type="FunFam" id="3.10.120.10:FF:000003">
    <property type="entry name" value="membrane-associated progesterone receptor component 1"/>
    <property type="match status" value="1"/>
</dbReference>
<dbReference type="OrthoDB" id="547796at2759"/>
<organism evidence="10 13">
    <name type="scientific">Rotaria sordida</name>
    <dbReference type="NCBI Taxonomy" id="392033"/>
    <lineage>
        <taxon>Eukaryota</taxon>
        <taxon>Metazoa</taxon>
        <taxon>Spiralia</taxon>
        <taxon>Gnathifera</taxon>
        <taxon>Rotifera</taxon>
        <taxon>Eurotatoria</taxon>
        <taxon>Bdelloidea</taxon>
        <taxon>Philodinida</taxon>
        <taxon>Philodinidae</taxon>
        <taxon>Rotaria</taxon>
    </lineage>
</organism>
<evidence type="ECO:0000313" key="12">
    <source>
        <dbReference type="EMBL" id="CAF3801081.1"/>
    </source>
</evidence>
<dbReference type="SMART" id="SM01117">
    <property type="entry name" value="Cyt-b5"/>
    <property type="match status" value="1"/>
</dbReference>
<evidence type="ECO:0000313" key="11">
    <source>
        <dbReference type="EMBL" id="CAF3694268.1"/>
    </source>
</evidence>
<comment type="caution">
    <text evidence="10">The sequence shown here is derived from an EMBL/GenBank/DDBJ whole genome shotgun (WGS) entry which is preliminary data.</text>
</comment>
<evidence type="ECO:0000313" key="13">
    <source>
        <dbReference type="Proteomes" id="UP000663823"/>
    </source>
</evidence>
<sequence>MDSESQDTIKNDSSLTRKLISLLQRLLYDIWTSPINLLLAILIICLLVRLFLLKRKSSNNASRKQAQVQLPKMPKCDFTVPELRGYNGIESNGRILTVVYGDVFDVSQRSDLYGIGGSYSLFAGRDATRALSKMQLDPSLFSNEYDDLFDITDKERATARSWHEDFREKYDIVGHLLKPGEKPSVYPPEDTAVDGGYNISDKKRE</sequence>
<evidence type="ECO:0000259" key="4">
    <source>
        <dbReference type="SMART" id="SM01117"/>
    </source>
</evidence>
<keyword evidence="3" id="KW-0812">Transmembrane</keyword>
<dbReference type="SUPFAM" id="SSF55856">
    <property type="entry name" value="Cytochrome b5-like heme/steroid binding domain"/>
    <property type="match status" value="1"/>
</dbReference>
<evidence type="ECO:0000313" key="8">
    <source>
        <dbReference type="EMBL" id="CAF1336534.1"/>
    </source>
</evidence>
<evidence type="ECO:0000313" key="6">
    <source>
        <dbReference type="EMBL" id="CAF1266898.1"/>
    </source>
</evidence>
<evidence type="ECO:0000313" key="14">
    <source>
        <dbReference type="Proteomes" id="UP000663870"/>
    </source>
</evidence>
<dbReference type="Proteomes" id="UP000663874">
    <property type="component" value="Unassembled WGS sequence"/>
</dbReference>
<dbReference type="Proteomes" id="UP000663836">
    <property type="component" value="Unassembled WGS sequence"/>
</dbReference>
<dbReference type="Proteomes" id="UP000663854">
    <property type="component" value="Unassembled WGS sequence"/>
</dbReference>
<evidence type="ECO:0000313" key="10">
    <source>
        <dbReference type="EMBL" id="CAF3623197.1"/>
    </source>
</evidence>
<dbReference type="EMBL" id="CAJOBE010000873">
    <property type="protein sequence ID" value="CAF3694268.1"/>
    <property type="molecule type" value="Genomic_DNA"/>
</dbReference>
<name>A0A818PLW3_9BILA</name>
<reference evidence="10" key="1">
    <citation type="submission" date="2021-02" db="EMBL/GenBank/DDBJ databases">
        <authorList>
            <person name="Nowell W R."/>
        </authorList>
    </citation>
    <scope>NUCLEOTIDE SEQUENCE</scope>
</reference>
<dbReference type="EMBL" id="CAJNOT010002038">
    <property type="protein sequence ID" value="CAF1277568.1"/>
    <property type="molecule type" value="Genomic_DNA"/>
</dbReference>
<accession>A0A818PLW3</accession>
<evidence type="ECO:0000256" key="2">
    <source>
        <dbReference type="SAM" id="MobiDB-lite"/>
    </source>
</evidence>
<gene>
    <name evidence="11" type="ORF">FNK824_LOCUS8722</name>
    <name evidence="12" type="ORF">JBS370_LOCUS15307</name>
    <name evidence="9" type="ORF">JXQ802_LOCUS47588</name>
    <name evidence="10" type="ORF">OTI717_LOCUS7917</name>
    <name evidence="8" type="ORF">PYM288_LOCUS31679</name>
    <name evidence="5" type="ORF">RFH988_LOCUS22504</name>
    <name evidence="6" type="ORF">SEV965_LOCUS24542</name>
    <name evidence="7" type="ORF">ZHD862_LOCUS26753</name>
</gene>
<feature type="region of interest" description="Disordered" evidence="2">
    <location>
        <begin position="180"/>
        <end position="205"/>
    </location>
</feature>
<dbReference type="InterPro" id="IPR001199">
    <property type="entry name" value="Cyt_B5-like_heme/steroid-bd"/>
</dbReference>
<comment type="similarity">
    <text evidence="1">Belongs to the cytochrome b5 family. MAPR subfamily.</text>
</comment>
<dbReference type="Proteomes" id="UP000663870">
    <property type="component" value="Unassembled WGS sequence"/>
</dbReference>
<dbReference type="PANTHER" id="PTHR10281:SF106">
    <property type="entry name" value="IP06960P-RELATED"/>
    <property type="match status" value="1"/>
</dbReference>
<protein>
    <recommendedName>
        <fullName evidence="4">Cytochrome b5 heme-binding domain-containing protein</fullName>
    </recommendedName>
</protein>
<dbReference type="EMBL" id="CAJOAX010000613">
    <property type="protein sequence ID" value="CAF3623197.1"/>
    <property type="molecule type" value="Genomic_DNA"/>
</dbReference>
<dbReference type="Proteomes" id="UP000663823">
    <property type="component" value="Unassembled WGS sequence"/>
</dbReference>
<dbReference type="EMBL" id="CAJNOL010004775">
    <property type="protein sequence ID" value="CAF1594578.1"/>
    <property type="molecule type" value="Genomic_DNA"/>
</dbReference>
<dbReference type="AlphaFoldDB" id="A0A818PLW3"/>
<dbReference type="EMBL" id="CAJNOU010001901">
    <property type="protein sequence ID" value="CAF1266898.1"/>
    <property type="molecule type" value="Genomic_DNA"/>
</dbReference>
<dbReference type="Gene3D" id="3.10.120.10">
    <property type="entry name" value="Cytochrome b5-like heme/steroid binding domain"/>
    <property type="match status" value="1"/>
</dbReference>
<evidence type="ECO:0000313" key="9">
    <source>
        <dbReference type="EMBL" id="CAF1594578.1"/>
    </source>
</evidence>
<evidence type="ECO:0000256" key="1">
    <source>
        <dbReference type="ARBA" id="ARBA00038357"/>
    </source>
</evidence>
<dbReference type="Proteomes" id="UP000663864">
    <property type="component" value="Unassembled WGS sequence"/>
</dbReference>
<dbReference type="GO" id="GO:0016020">
    <property type="term" value="C:membrane"/>
    <property type="evidence" value="ECO:0007669"/>
    <property type="project" value="TreeGrafter"/>
</dbReference>
<dbReference type="Pfam" id="PF00173">
    <property type="entry name" value="Cyt-b5"/>
    <property type="match status" value="1"/>
</dbReference>
<dbReference type="Proteomes" id="UP000663889">
    <property type="component" value="Unassembled WGS sequence"/>
</dbReference>
<proteinExistence type="inferred from homology"/>
<dbReference type="InterPro" id="IPR050577">
    <property type="entry name" value="MAPR/NEUFC/NENF-like"/>
</dbReference>